<dbReference type="RefSeq" id="WP_141871500.1">
    <property type="nucleotide sequence ID" value="NZ_VFOX01000001.1"/>
</dbReference>
<dbReference type="AlphaFoldDB" id="A0A543BL67"/>
<dbReference type="PANTHER" id="PTHR18964:SF146">
    <property type="entry name" value="POLYPHOSPHATE GLUCOKINASE"/>
    <property type="match status" value="1"/>
</dbReference>
<dbReference type="InterPro" id="IPR000600">
    <property type="entry name" value="ROK"/>
</dbReference>
<proteinExistence type="inferred from homology"/>
<comment type="caution">
    <text evidence="2">The sequence shown here is derived from an EMBL/GenBank/DDBJ whole genome shotgun (WGS) entry which is preliminary data.</text>
</comment>
<dbReference type="PANTHER" id="PTHR18964">
    <property type="entry name" value="ROK (REPRESSOR, ORF, KINASE) FAMILY"/>
    <property type="match status" value="1"/>
</dbReference>
<organism evidence="2 3">
    <name type="scientific">Microbacterium saperdae</name>
    <dbReference type="NCBI Taxonomy" id="69368"/>
    <lineage>
        <taxon>Bacteria</taxon>
        <taxon>Bacillati</taxon>
        <taxon>Actinomycetota</taxon>
        <taxon>Actinomycetes</taxon>
        <taxon>Micrococcales</taxon>
        <taxon>Microbacteriaceae</taxon>
        <taxon>Microbacterium</taxon>
    </lineage>
</organism>
<dbReference type="Gene3D" id="3.30.420.40">
    <property type="match status" value="2"/>
</dbReference>
<gene>
    <name evidence="2" type="ORF">FB560_1183</name>
</gene>
<evidence type="ECO:0000313" key="3">
    <source>
        <dbReference type="Proteomes" id="UP000317209"/>
    </source>
</evidence>
<dbReference type="EMBL" id="VFOX01000001">
    <property type="protein sequence ID" value="TQL85561.1"/>
    <property type="molecule type" value="Genomic_DNA"/>
</dbReference>
<dbReference type="InterPro" id="IPR043129">
    <property type="entry name" value="ATPase_NBD"/>
</dbReference>
<keyword evidence="2" id="KW-0808">Transferase</keyword>
<name>A0A543BL67_9MICO</name>
<sequence length="257" mass="26576">MSAAILGIDVGGTSIKGGLVDLRTAEIVERHEVATPAGGHPAGVAAAVHELAARCDRRAGDPIGICLPAVVDRGTTRTAANIDHEWIGLDAIGLFSDALRAPVRVLNDADAAGLAEVSALPASHRAGVTIAVTLGTGVGSVLFTDGVLTPNTELGHLTVDGRLVDQHVAFSALRRDGIEVPEWATRISSYLSTLQRLFSPSRFIIGGGGSIYFDEIAPRLPPTIRTIRAAYGNDARIIGAAISVTGDHADGRGGTRT</sequence>
<keyword evidence="3" id="KW-1185">Reference proteome</keyword>
<keyword evidence="2" id="KW-0418">Kinase</keyword>
<protein>
    <submittedName>
        <fullName evidence="2">Polyphosphate glucokinase</fullName>
    </submittedName>
</protein>
<dbReference type="SUPFAM" id="SSF53067">
    <property type="entry name" value="Actin-like ATPase domain"/>
    <property type="match status" value="1"/>
</dbReference>
<evidence type="ECO:0000256" key="1">
    <source>
        <dbReference type="ARBA" id="ARBA00006479"/>
    </source>
</evidence>
<reference evidence="2 3" key="1">
    <citation type="submission" date="2019-06" db="EMBL/GenBank/DDBJ databases">
        <title>Sequencing the genomes of 1000 actinobacteria strains.</title>
        <authorList>
            <person name="Klenk H.-P."/>
        </authorList>
    </citation>
    <scope>NUCLEOTIDE SEQUENCE [LARGE SCALE GENOMIC DNA]</scope>
    <source>
        <strain evidence="2 3">DSM 20169</strain>
    </source>
</reference>
<evidence type="ECO:0000313" key="2">
    <source>
        <dbReference type="EMBL" id="TQL85561.1"/>
    </source>
</evidence>
<comment type="similarity">
    <text evidence="1">Belongs to the ROK (NagC/XylR) family.</text>
</comment>
<dbReference type="Pfam" id="PF00480">
    <property type="entry name" value="ROK"/>
    <property type="match status" value="1"/>
</dbReference>
<dbReference type="GO" id="GO:0016301">
    <property type="term" value="F:kinase activity"/>
    <property type="evidence" value="ECO:0007669"/>
    <property type="project" value="UniProtKB-KW"/>
</dbReference>
<accession>A0A543BL67</accession>
<dbReference type="OrthoDB" id="849313at2"/>
<dbReference type="Proteomes" id="UP000317209">
    <property type="component" value="Unassembled WGS sequence"/>
</dbReference>